<name>A0A0H4X7E8_9BACT</name>
<dbReference type="AlphaFoldDB" id="A0A0H4X7E8"/>
<evidence type="ECO:0008006" key="4">
    <source>
        <dbReference type="Google" id="ProtNLM"/>
    </source>
</evidence>
<evidence type="ECO:0000256" key="1">
    <source>
        <dbReference type="SAM" id="SignalP"/>
    </source>
</evidence>
<feature type="signal peptide" evidence="1">
    <location>
        <begin position="1"/>
        <end position="21"/>
    </location>
</feature>
<proteinExistence type="predicted"/>
<dbReference type="PATRIC" id="fig|1297742.4.peg.6501"/>
<keyword evidence="1" id="KW-0732">Signal</keyword>
<evidence type="ECO:0000313" key="3">
    <source>
        <dbReference type="Proteomes" id="UP000009026"/>
    </source>
</evidence>
<dbReference type="EMBL" id="CP012109">
    <property type="protein sequence ID" value="AKQ69500.1"/>
    <property type="molecule type" value="Genomic_DNA"/>
</dbReference>
<keyword evidence="3" id="KW-1185">Reference proteome</keyword>
<sequence length="188" mass="20679">MHSSKSFTRAGALIRNGAARAALLLACLGTVATSQSHTTTAQFTGPTFTMSAEQTKVTRHVTIRLTPKEDISASVSVDAHVKVRWTPEDASAPTPRFHLRWADALRDGHDEPPLSAQPLPVDHHAEYSLTPNCTSRQECIFEGDLEFHLDSEAPGTLDITEWNLGVAVYHDTPDELSKQDIFITFSDR</sequence>
<dbReference type="KEGG" id="mym:A176_006412"/>
<dbReference type="STRING" id="1297742.A176_006412"/>
<dbReference type="Proteomes" id="UP000009026">
    <property type="component" value="Chromosome"/>
</dbReference>
<protein>
    <recommendedName>
        <fullName evidence="4">Lipoprotein</fullName>
    </recommendedName>
</protein>
<reference evidence="2 3" key="1">
    <citation type="journal article" date="2016" name="PLoS ONE">
        <title>Complete Genome Sequence and Comparative Genomics of a Novel Myxobacterium Myxococcus hansupus.</title>
        <authorList>
            <person name="Sharma G."/>
            <person name="Narwani T."/>
            <person name="Subramanian S."/>
        </authorList>
    </citation>
    <scope>NUCLEOTIDE SEQUENCE [LARGE SCALE GENOMIC DNA]</scope>
    <source>
        <strain evidence="3">mixupus</strain>
    </source>
</reference>
<gene>
    <name evidence="2" type="ORF">A176_006412</name>
</gene>
<accession>A0A0H4X7E8</accession>
<organism evidence="2 3">
    <name type="scientific">Pseudomyxococcus hansupus</name>
    <dbReference type="NCBI Taxonomy" id="1297742"/>
    <lineage>
        <taxon>Bacteria</taxon>
        <taxon>Pseudomonadati</taxon>
        <taxon>Myxococcota</taxon>
        <taxon>Myxococcia</taxon>
        <taxon>Myxococcales</taxon>
        <taxon>Cystobacterineae</taxon>
        <taxon>Myxococcaceae</taxon>
        <taxon>Pseudomyxococcus</taxon>
    </lineage>
</organism>
<feature type="chain" id="PRO_5005213357" description="Lipoprotein" evidence="1">
    <location>
        <begin position="22"/>
        <end position="188"/>
    </location>
</feature>
<evidence type="ECO:0000313" key="2">
    <source>
        <dbReference type="EMBL" id="AKQ69500.1"/>
    </source>
</evidence>